<dbReference type="PROSITE" id="PS00138">
    <property type="entry name" value="SUBTILASE_SER"/>
    <property type="match status" value="1"/>
</dbReference>
<dbReference type="OrthoDB" id="206201at2759"/>
<comment type="similarity">
    <text evidence="1 6 7">Belongs to the peptidase S8 family.</text>
</comment>
<dbReference type="SUPFAM" id="SSF52743">
    <property type="entry name" value="Subtilisin-like"/>
    <property type="match status" value="1"/>
</dbReference>
<feature type="active site" description="Charge relay system" evidence="6">
    <location>
        <position position="141"/>
    </location>
</feature>
<dbReference type="HOGENOM" id="CLU_011263_1_4_1"/>
<dbReference type="InterPro" id="IPR022398">
    <property type="entry name" value="Peptidase_S8_His-AS"/>
</dbReference>
<dbReference type="eggNOG" id="KOG1153">
    <property type="taxonomic scope" value="Eukaryota"/>
</dbReference>
<proteinExistence type="inferred from homology"/>
<dbReference type="GeneID" id="18258790"/>
<keyword evidence="2 6" id="KW-0645">Protease</keyword>
<evidence type="ECO:0000256" key="7">
    <source>
        <dbReference type="RuleBase" id="RU003355"/>
    </source>
</evidence>
<feature type="domain" description="Inhibitor I9" evidence="9">
    <location>
        <begin position="32"/>
        <end position="99"/>
    </location>
</feature>
<dbReference type="InterPro" id="IPR023828">
    <property type="entry name" value="Peptidase_S8_Ser-AS"/>
</dbReference>
<accession>G0S9X5</accession>
<dbReference type="PROSITE" id="PS00137">
    <property type="entry name" value="SUBTILASE_HIS"/>
    <property type="match status" value="1"/>
</dbReference>
<dbReference type="EMBL" id="GL988043">
    <property type="protein sequence ID" value="EGS20236.1"/>
    <property type="molecule type" value="Genomic_DNA"/>
</dbReference>
<dbReference type="RefSeq" id="XP_006695121.1">
    <property type="nucleotide sequence ID" value="XM_006695058.1"/>
</dbReference>
<dbReference type="CDD" id="cd04077">
    <property type="entry name" value="Peptidases_S8_PCSK9_ProteinaseK_like"/>
    <property type="match status" value="1"/>
</dbReference>
<organism evidence="11">
    <name type="scientific">Chaetomium thermophilum (strain DSM 1495 / CBS 144.50 / IMI 039719)</name>
    <name type="common">Thermochaetoides thermophila</name>
    <dbReference type="NCBI Taxonomy" id="759272"/>
    <lineage>
        <taxon>Eukaryota</taxon>
        <taxon>Fungi</taxon>
        <taxon>Dikarya</taxon>
        <taxon>Ascomycota</taxon>
        <taxon>Pezizomycotina</taxon>
        <taxon>Sordariomycetes</taxon>
        <taxon>Sordariomycetidae</taxon>
        <taxon>Sordariales</taxon>
        <taxon>Chaetomiaceae</taxon>
        <taxon>Thermochaetoides</taxon>
    </lineage>
</organism>
<evidence type="ECO:0000256" key="5">
    <source>
        <dbReference type="ARBA" id="ARBA00022825"/>
    </source>
</evidence>
<dbReference type="Pfam" id="PF00082">
    <property type="entry name" value="Peptidase_S8"/>
    <property type="match status" value="1"/>
</dbReference>
<evidence type="ECO:0000259" key="9">
    <source>
        <dbReference type="Pfam" id="PF05922"/>
    </source>
</evidence>
<dbReference type="InterPro" id="IPR000209">
    <property type="entry name" value="Peptidase_S8/S53_dom"/>
</dbReference>
<evidence type="ECO:0000256" key="2">
    <source>
        <dbReference type="ARBA" id="ARBA00022670"/>
    </source>
</evidence>
<feature type="active site" description="Charge relay system" evidence="6">
    <location>
        <position position="333"/>
    </location>
</feature>
<dbReference type="PANTHER" id="PTHR43806:SF58">
    <property type="entry name" value="ALKALINE PROTEASE 1-RELATED"/>
    <property type="match status" value="1"/>
</dbReference>
<dbReference type="GO" id="GO:0004252">
    <property type="term" value="F:serine-type endopeptidase activity"/>
    <property type="evidence" value="ECO:0007669"/>
    <property type="project" value="UniProtKB-UniRule"/>
</dbReference>
<dbReference type="MEROPS" id="S08.061"/>
<dbReference type="InterPro" id="IPR036852">
    <property type="entry name" value="Peptidase_S8/S53_dom_sf"/>
</dbReference>
<evidence type="ECO:0000313" key="10">
    <source>
        <dbReference type="EMBL" id="EGS20236.1"/>
    </source>
</evidence>
<reference evidence="10 11" key="1">
    <citation type="journal article" date="2011" name="Cell">
        <title>Insight into structure and assembly of the nuclear pore complex by utilizing the genome of a eukaryotic thermophile.</title>
        <authorList>
            <person name="Amlacher S."/>
            <person name="Sarges P."/>
            <person name="Flemming D."/>
            <person name="van Noort V."/>
            <person name="Kunze R."/>
            <person name="Devos D.P."/>
            <person name="Arumugam M."/>
            <person name="Bork P."/>
            <person name="Hurt E."/>
        </authorList>
    </citation>
    <scope>NUCLEOTIDE SEQUENCE [LARGE SCALE GENOMIC DNA]</scope>
    <source>
        <strain evidence="11">DSM 1495 / CBS 144.50 / IMI 039719</strain>
    </source>
</reference>
<dbReference type="KEGG" id="cthr:CTHT_0047520"/>
<gene>
    <name evidence="10" type="ORF">CTHT_0047520</name>
</gene>
<dbReference type="InterPro" id="IPR037045">
    <property type="entry name" value="S8pro/Inhibitor_I9_sf"/>
</dbReference>
<dbReference type="PRINTS" id="PR00723">
    <property type="entry name" value="SUBTILISIN"/>
</dbReference>
<dbReference type="InterPro" id="IPR023827">
    <property type="entry name" value="Peptidase_S8_Asp-AS"/>
</dbReference>
<keyword evidence="11" id="KW-1185">Reference proteome</keyword>
<dbReference type="PANTHER" id="PTHR43806">
    <property type="entry name" value="PEPTIDASE S8"/>
    <property type="match status" value="1"/>
</dbReference>
<dbReference type="Proteomes" id="UP000008066">
    <property type="component" value="Unassembled WGS sequence"/>
</dbReference>
<dbReference type="InterPro" id="IPR034193">
    <property type="entry name" value="PCSK9_ProteinaseK-like"/>
</dbReference>
<evidence type="ECO:0000256" key="1">
    <source>
        <dbReference type="ARBA" id="ARBA00011073"/>
    </source>
</evidence>
<dbReference type="Pfam" id="PF05922">
    <property type="entry name" value="Inhibitor_I9"/>
    <property type="match status" value="1"/>
</dbReference>
<evidence type="ECO:0000256" key="3">
    <source>
        <dbReference type="ARBA" id="ARBA00022729"/>
    </source>
</evidence>
<keyword evidence="3" id="KW-0732">Signal</keyword>
<feature type="domain" description="Peptidase S8/S53" evidence="8">
    <location>
        <begin position="139"/>
        <end position="370"/>
    </location>
</feature>
<dbReference type="InterPro" id="IPR015500">
    <property type="entry name" value="Peptidase_S8_subtilisin-rel"/>
</dbReference>
<dbReference type="AlphaFoldDB" id="G0S9X5"/>
<protein>
    <submittedName>
        <fullName evidence="10">Uncharacterized protein</fullName>
    </submittedName>
</protein>
<evidence type="ECO:0000259" key="8">
    <source>
        <dbReference type="Pfam" id="PF00082"/>
    </source>
</evidence>
<dbReference type="PROSITE" id="PS00136">
    <property type="entry name" value="SUBTILASE_ASP"/>
    <property type="match status" value="1"/>
</dbReference>
<evidence type="ECO:0000256" key="6">
    <source>
        <dbReference type="PROSITE-ProRule" id="PRU01240"/>
    </source>
</evidence>
<dbReference type="InterPro" id="IPR010259">
    <property type="entry name" value="S8pro/Inhibitor_I9"/>
</dbReference>
<dbReference type="InterPro" id="IPR050131">
    <property type="entry name" value="Peptidase_S8_subtilisin-like"/>
</dbReference>
<sequence length="393" mass="41301">MHLAWTAFLPLALAAPVIQPHSFNLQLIPERYIVKLRDGVSEAALEKAIKEAEPAGPPQQVYRAKRFKGFAGRLTPKVLEKVKSLPEVEYIEQDAIVTIAEYVTQSDVPWGLARISHREKGHTTYVYDETAGEGTCAYIIDTGIYVEHEQFGSRATFLANFIDSTTTDGNGHGTHVAGTIGGSDVGVAKKTLLFGVKVLNDGGSGTLSGVIAGINFVADDAVNRTASGQCPKGVVANLSLGGGRSTAVNAAAAAAVEKGVFLSVAAGNSNDDAYWYSPASEETVCTVGATDVEDHRAWFSNYGTVVDVFAPGVDILSSWIGSPNATATISGTSMAAPHVAGLAAYLMGLDRPKETLELCQYIRDTATKGVISGLPSGTFNGIAFNGNAEEAED</sequence>
<dbReference type="SUPFAM" id="SSF54897">
    <property type="entry name" value="Protease propeptides/inhibitors"/>
    <property type="match status" value="1"/>
</dbReference>
<dbReference type="GO" id="GO:0006508">
    <property type="term" value="P:proteolysis"/>
    <property type="evidence" value="ECO:0007669"/>
    <property type="project" value="UniProtKB-KW"/>
</dbReference>
<keyword evidence="5 6" id="KW-0720">Serine protease</keyword>
<keyword evidence="4 6" id="KW-0378">Hydrolase</keyword>
<feature type="active site" description="Charge relay system" evidence="6">
    <location>
        <position position="172"/>
    </location>
</feature>
<dbReference type="PROSITE" id="PS51892">
    <property type="entry name" value="SUBTILASE"/>
    <property type="match status" value="1"/>
</dbReference>
<dbReference type="OMA" id="DWITANH"/>
<evidence type="ECO:0000256" key="4">
    <source>
        <dbReference type="ARBA" id="ARBA00022801"/>
    </source>
</evidence>
<dbReference type="GO" id="GO:0005576">
    <property type="term" value="C:extracellular region"/>
    <property type="evidence" value="ECO:0007669"/>
    <property type="project" value="UniProtKB-ARBA"/>
</dbReference>
<evidence type="ECO:0000313" key="11">
    <source>
        <dbReference type="Proteomes" id="UP000008066"/>
    </source>
</evidence>
<dbReference type="Gene3D" id="3.30.70.80">
    <property type="entry name" value="Peptidase S8 propeptide/proteinase inhibitor I9"/>
    <property type="match status" value="1"/>
</dbReference>
<dbReference type="Gene3D" id="3.40.50.200">
    <property type="entry name" value="Peptidase S8/S53 domain"/>
    <property type="match status" value="1"/>
</dbReference>
<dbReference type="FunFam" id="3.40.50.200:FF:000014">
    <property type="entry name" value="Proteinase K"/>
    <property type="match status" value="1"/>
</dbReference>
<name>G0S9X5_CHATD</name>